<dbReference type="Proteomes" id="UP001153365">
    <property type="component" value="Unassembled WGS sequence"/>
</dbReference>
<comment type="caution">
    <text evidence="2">The sequence shown here is derived from an EMBL/GenBank/DDBJ whole genome shotgun (WGS) entry which is preliminary data.</text>
</comment>
<reference evidence="2" key="1">
    <citation type="submission" date="2022-06" db="EMBL/GenBank/DDBJ databases">
        <authorList>
            <consortium name="SYNGENTA / RWTH Aachen University"/>
        </authorList>
    </citation>
    <scope>NUCLEOTIDE SEQUENCE</scope>
</reference>
<evidence type="ECO:0000313" key="3">
    <source>
        <dbReference type="Proteomes" id="UP001153365"/>
    </source>
</evidence>
<sequence>MASYNLSPGPSRSPSRITLPPIMMHLPHHHHHHHHRQIAYHEPGNPSFHRIPYLEPAAYNYGYEFTNSMSYRSPDDHRLSPVNGIPSDPSHIPTHQDGAPPSLSISMLLAAANVAQANPGSYIPSSPSDFSQSLSLGCTLSTSSGYDACASSPGTTCWPPPLGLSASGSDRMAPSPPETPFDNHSVIYPHHPTNCARLESDWLNQRDAARWAMSRVKGDAVYDPKQCLSQLSQDDYSHHSLINQHHQPNHHHNSIEEVQIDLNESSQIEPQFNLHQSINLPETSTVPFNINSPVRNNQRRNGRNQSSSNSSDLDSRKNKSPGVNSINRKNQKITKPKQGRKKRSVGYVRPIIIHRKRVGQRLLDMLKTAPVPLKPPSMEVCKARCFPFADMKYKLREWYGLQIEWPEGGPFSVDELKSTRRMRLDELERLDKTLDGGFVKLRLSDEVLEEEPHRRIEFSFPSDGAVGDDHSVRFYLFI</sequence>
<dbReference type="AlphaFoldDB" id="A0AAV0BFR5"/>
<feature type="region of interest" description="Disordered" evidence="1">
    <location>
        <begin position="1"/>
        <end position="20"/>
    </location>
</feature>
<evidence type="ECO:0000313" key="2">
    <source>
        <dbReference type="EMBL" id="CAH7685784.1"/>
    </source>
</evidence>
<feature type="region of interest" description="Disordered" evidence="1">
    <location>
        <begin position="283"/>
        <end position="346"/>
    </location>
</feature>
<organism evidence="2 3">
    <name type="scientific">Phakopsora pachyrhizi</name>
    <name type="common">Asian soybean rust disease fungus</name>
    <dbReference type="NCBI Taxonomy" id="170000"/>
    <lineage>
        <taxon>Eukaryota</taxon>
        <taxon>Fungi</taxon>
        <taxon>Dikarya</taxon>
        <taxon>Basidiomycota</taxon>
        <taxon>Pucciniomycotina</taxon>
        <taxon>Pucciniomycetes</taxon>
        <taxon>Pucciniales</taxon>
        <taxon>Phakopsoraceae</taxon>
        <taxon>Phakopsora</taxon>
    </lineage>
</organism>
<dbReference type="EMBL" id="CALTRL010005744">
    <property type="protein sequence ID" value="CAH7685784.1"/>
    <property type="molecule type" value="Genomic_DNA"/>
</dbReference>
<feature type="compositionally biased region" description="Polar residues" evidence="1">
    <location>
        <begin position="283"/>
        <end position="294"/>
    </location>
</feature>
<proteinExistence type="predicted"/>
<accession>A0AAV0BFR5</accession>
<feature type="compositionally biased region" description="Low complexity" evidence="1">
    <location>
        <begin position="303"/>
        <end position="312"/>
    </location>
</feature>
<gene>
    <name evidence="2" type="ORF">PPACK8108_LOCUS20362</name>
</gene>
<feature type="compositionally biased region" description="Basic residues" evidence="1">
    <location>
        <begin position="329"/>
        <end position="344"/>
    </location>
</feature>
<feature type="compositionally biased region" description="Polar residues" evidence="1">
    <location>
        <begin position="1"/>
        <end position="16"/>
    </location>
</feature>
<evidence type="ECO:0000256" key="1">
    <source>
        <dbReference type="SAM" id="MobiDB-lite"/>
    </source>
</evidence>
<protein>
    <submittedName>
        <fullName evidence="2">Uncharacterized protein</fullName>
    </submittedName>
</protein>
<name>A0AAV0BFR5_PHAPC</name>
<keyword evidence="3" id="KW-1185">Reference proteome</keyword>